<feature type="domain" description="Cwf19-like protein C-terminal" evidence="3">
    <location>
        <begin position="601"/>
        <end position="705"/>
    </location>
</feature>
<feature type="region of interest" description="Disordered" evidence="2">
    <location>
        <begin position="256"/>
        <end position="303"/>
    </location>
</feature>
<comment type="similarity">
    <text evidence="1">Belongs to the CWF19 family.</text>
</comment>
<evidence type="ECO:0000313" key="6">
    <source>
        <dbReference type="Proteomes" id="UP001447188"/>
    </source>
</evidence>
<gene>
    <name evidence="5" type="primary">cwf19</name>
    <name evidence="5" type="ORF">Q9L58_001261</name>
</gene>
<organism evidence="5 6">
    <name type="scientific">Discina gigas</name>
    <dbReference type="NCBI Taxonomy" id="1032678"/>
    <lineage>
        <taxon>Eukaryota</taxon>
        <taxon>Fungi</taxon>
        <taxon>Dikarya</taxon>
        <taxon>Ascomycota</taxon>
        <taxon>Pezizomycotina</taxon>
        <taxon>Pezizomycetes</taxon>
        <taxon>Pezizales</taxon>
        <taxon>Discinaceae</taxon>
        <taxon>Discina</taxon>
    </lineage>
</organism>
<evidence type="ECO:0000256" key="1">
    <source>
        <dbReference type="ARBA" id="ARBA00006795"/>
    </source>
</evidence>
<feature type="compositionally biased region" description="Basic and acidic residues" evidence="2">
    <location>
        <begin position="171"/>
        <end position="193"/>
    </location>
</feature>
<proteinExistence type="inferred from homology"/>
<sequence length="711" mass="82101">MVFETGDRPEELNQEQPRDKESRRDKSRERNRSRDRSHKRHHHPSHRKDQDQWKGKDEDRDPERHHRKKRLRHDNHGDERRRHRKSRREEERKVTKNANESHDEDTGEWIEAPPLSTNTDDAGIPSATADPETVAAPTLKRDSWMTEPTADFVDYTQKGAQKSAPQPVAKPDYRPDIHKNELNTQLREGKSVDEYAQDTNDGVGYTFGDEGSKWRMIRLKRVYQAAGEDGKDLESVAIERYGNLKTFDEAREEEMELERRDMYGRNRRDKKEKPTGDLYQERLKNLAAKDKERRDKREQEERDFGPVKVIETAPTPAPIKLLDQTALNRLKAAYLRAQIKNDPNAAEMEREYTEAVAAVAEAKPPAQDVVLSAMDSRMLAGLEGRVGREVVEGKRGKLVEKEDMTLEDMIREEKRTKGAVAGGEGMLFAERIARDAKFSDNLDYLNENATRLAKHVQKNEIDLKNMAISEFKKMQKVLNTCPLCEQDDKPPIAPVISLGTRVFLTLQTEPELCNGGAIIVPIQHRVNMMECDDDEWEEVRNFMKALIRMYSDQGKDVIFYENAASPQQKKHAAIVAVPLPIELGETAPAYFKEAIMSADEEWSQHKKIIDTLSRARKEGLGKMAFRRSLIKQMPYFHVWFEIDGGMGHIIEDERRWPKGDLFAREVIGGMLDAEPNVIRRQGRWVKGRDPREAEFKKGWEKFDWTKALCDA</sequence>
<dbReference type="Pfam" id="PF04677">
    <property type="entry name" value="CwfJ_C_1"/>
    <property type="match status" value="1"/>
</dbReference>
<dbReference type="Pfam" id="PF04676">
    <property type="entry name" value="CwfJ_C_2"/>
    <property type="match status" value="1"/>
</dbReference>
<dbReference type="EMBL" id="JBBBZM010000009">
    <property type="protein sequence ID" value="KAL0639694.1"/>
    <property type="molecule type" value="Genomic_DNA"/>
</dbReference>
<dbReference type="Proteomes" id="UP001447188">
    <property type="component" value="Unassembled WGS sequence"/>
</dbReference>
<dbReference type="InterPro" id="IPR040194">
    <property type="entry name" value="Cwf19-like"/>
</dbReference>
<dbReference type="PANTHER" id="PTHR12072:SF5">
    <property type="entry name" value="CWF19-LIKE PROTEIN 2"/>
    <property type="match status" value="1"/>
</dbReference>
<accession>A0ABR3GUS3</accession>
<protein>
    <submittedName>
        <fullName evidence="5">Pre-mRNA-splicing factor cwf19</fullName>
    </submittedName>
</protein>
<feature type="compositionally biased region" description="Basic residues" evidence="2">
    <location>
        <begin position="35"/>
        <end position="46"/>
    </location>
</feature>
<reference evidence="5 6" key="1">
    <citation type="submission" date="2024-02" db="EMBL/GenBank/DDBJ databases">
        <title>Discinaceae phylogenomics.</title>
        <authorList>
            <person name="Dirks A.C."/>
            <person name="James T.Y."/>
        </authorList>
    </citation>
    <scope>NUCLEOTIDE SEQUENCE [LARGE SCALE GENOMIC DNA]</scope>
    <source>
        <strain evidence="5 6">ACD0624</strain>
    </source>
</reference>
<feature type="compositionally biased region" description="Basic and acidic residues" evidence="2">
    <location>
        <begin position="47"/>
        <end position="64"/>
    </location>
</feature>
<dbReference type="InterPro" id="IPR006768">
    <property type="entry name" value="Cwf19-like_C_dom-1"/>
</dbReference>
<feature type="compositionally biased region" description="Basic and acidic residues" evidence="2">
    <location>
        <begin position="1"/>
        <end position="34"/>
    </location>
</feature>
<evidence type="ECO:0000313" key="5">
    <source>
        <dbReference type="EMBL" id="KAL0639694.1"/>
    </source>
</evidence>
<evidence type="ECO:0000256" key="2">
    <source>
        <dbReference type="SAM" id="MobiDB-lite"/>
    </source>
</evidence>
<evidence type="ECO:0000259" key="3">
    <source>
        <dbReference type="Pfam" id="PF04676"/>
    </source>
</evidence>
<evidence type="ECO:0000259" key="4">
    <source>
        <dbReference type="Pfam" id="PF04677"/>
    </source>
</evidence>
<feature type="compositionally biased region" description="Basic and acidic residues" evidence="2">
    <location>
        <begin position="257"/>
        <end position="303"/>
    </location>
</feature>
<dbReference type="InterPro" id="IPR006767">
    <property type="entry name" value="Cwf19-like_C_dom-2"/>
</dbReference>
<comment type="caution">
    <text evidence="5">The sequence shown here is derived from an EMBL/GenBank/DDBJ whole genome shotgun (WGS) entry which is preliminary data.</text>
</comment>
<dbReference type="PANTHER" id="PTHR12072">
    <property type="entry name" value="CWF19, CELL CYCLE CONTROL PROTEIN"/>
    <property type="match status" value="1"/>
</dbReference>
<feature type="domain" description="Cwf19-like C-terminal" evidence="4">
    <location>
        <begin position="470"/>
        <end position="592"/>
    </location>
</feature>
<name>A0ABR3GUS3_9PEZI</name>
<keyword evidence="6" id="KW-1185">Reference proteome</keyword>
<feature type="region of interest" description="Disordered" evidence="2">
    <location>
        <begin position="1"/>
        <end position="207"/>
    </location>
</feature>